<dbReference type="InterPro" id="IPR012349">
    <property type="entry name" value="Split_barrel_FMN-bd"/>
</dbReference>
<dbReference type="InterPro" id="IPR052174">
    <property type="entry name" value="Flavoredoxin"/>
</dbReference>
<proteinExistence type="inferred from homology"/>
<dbReference type="Pfam" id="PF01613">
    <property type="entry name" value="Flavin_Reduct"/>
    <property type="match status" value="1"/>
</dbReference>
<gene>
    <name evidence="3" type="ORF">SDC9_16305</name>
</gene>
<reference evidence="3" key="1">
    <citation type="submission" date="2019-08" db="EMBL/GenBank/DDBJ databases">
        <authorList>
            <person name="Kucharzyk K."/>
            <person name="Murdoch R.W."/>
            <person name="Higgins S."/>
            <person name="Loffler F."/>
        </authorList>
    </citation>
    <scope>NUCLEOTIDE SEQUENCE</scope>
</reference>
<dbReference type="EMBL" id="VSSQ01000053">
    <property type="protein sequence ID" value="MPL70548.1"/>
    <property type="molecule type" value="Genomic_DNA"/>
</dbReference>
<dbReference type="GO" id="GO:0010181">
    <property type="term" value="F:FMN binding"/>
    <property type="evidence" value="ECO:0007669"/>
    <property type="project" value="InterPro"/>
</dbReference>
<comment type="similarity">
    <text evidence="1">Belongs to the flavoredoxin family.</text>
</comment>
<dbReference type="PANTHER" id="PTHR43567">
    <property type="entry name" value="FLAVOREDOXIN-RELATED-RELATED"/>
    <property type="match status" value="1"/>
</dbReference>
<comment type="caution">
    <text evidence="3">The sequence shown here is derived from an EMBL/GenBank/DDBJ whole genome shotgun (WGS) entry which is preliminary data.</text>
</comment>
<organism evidence="3">
    <name type="scientific">bioreactor metagenome</name>
    <dbReference type="NCBI Taxonomy" id="1076179"/>
    <lineage>
        <taxon>unclassified sequences</taxon>
        <taxon>metagenomes</taxon>
        <taxon>ecological metagenomes</taxon>
    </lineage>
</organism>
<accession>A0A644TU81</accession>
<dbReference type="InterPro" id="IPR002563">
    <property type="entry name" value="Flavin_Rdtase-like_dom"/>
</dbReference>
<evidence type="ECO:0000256" key="1">
    <source>
        <dbReference type="ARBA" id="ARBA00038054"/>
    </source>
</evidence>
<dbReference type="Gene3D" id="2.30.110.10">
    <property type="entry name" value="Electron Transport, Fmn-binding Protein, Chain A"/>
    <property type="match status" value="1"/>
</dbReference>
<evidence type="ECO:0000313" key="3">
    <source>
        <dbReference type="EMBL" id="MPL70548.1"/>
    </source>
</evidence>
<protein>
    <recommendedName>
        <fullName evidence="2">Flavin reductase like domain-containing protein</fullName>
    </recommendedName>
</protein>
<evidence type="ECO:0000259" key="2">
    <source>
        <dbReference type="Pfam" id="PF01613"/>
    </source>
</evidence>
<name>A0A644TU81_9ZZZZ</name>
<dbReference type="SUPFAM" id="SSF50475">
    <property type="entry name" value="FMN-binding split barrel"/>
    <property type="match status" value="1"/>
</dbReference>
<feature type="domain" description="Flavin reductase like" evidence="2">
    <location>
        <begin position="83"/>
        <end position="214"/>
    </location>
</feature>
<dbReference type="AlphaFoldDB" id="A0A644TU81"/>
<dbReference type="PANTHER" id="PTHR43567:SF5">
    <property type="entry name" value="HYPOTHETICAL CYTOSOLIC PROTEIN"/>
    <property type="match status" value="1"/>
</dbReference>
<sequence length="222" mass="24871">MKNFSIPGVFCETKPSTEPSKDNSATTLTRTPTPGYPIHMGLHTIALDRFKFDPMIIKNRWLLLAAGDFKPGQAKGAFKPKPYNAMTISWASVGQIWNKPFFQIVVRPSRYTYGLLEKHDGFTLSVFPAALKPALNLLGSRSGRDGDKIAASGLHPIASKLVSAPSFEEAELVVECRKIYWQDIDPRHFLDPSVEEHYPKSDYHRLYFGEILAVQGVDAYRA</sequence>